<evidence type="ECO:0000256" key="5">
    <source>
        <dbReference type="ARBA" id="ARBA00023163"/>
    </source>
</evidence>
<dbReference type="Proteomes" id="UP000887566">
    <property type="component" value="Unplaced"/>
</dbReference>
<dbReference type="WBParaSite" id="PSAMB.scaffold2095size25469.g16385.t1">
    <property type="protein sequence ID" value="PSAMB.scaffold2095size25469.g16385.t1"/>
    <property type="gene ID" value="PSAMB.scaffold2095size25469.g16385"/>
</dbReference>
<evidence type="ECO:0000256" key="2">
    <source>
        <dbReference type="ARBA" id="ARBA00006079"/>
    </source>
</evidence>
<dbReference type="InterPro" id="IPR040223">
    <property type="entry name" value="PAR_bZIP"/>
</dbReference>
<proteinExistence type="inferred from homology"/>
<dbReference type="PANTHER" id="PTHR11988">
    <property type="entry name" value="THYROTROPH EMBRYONIC FACTOR RELATED"/>
    <property type="match status" value="1"/>
</dbReference>
<dbReference type="SUPFAM" id="SSF57959">
    <property type="entry name" value="Leucine zipper domain"/>
    <property type="match status" value="1"/>
</dbReference>
<feature type="compositionally biased region" description="Basic and acidic residues" evidence="7">
    <location>
        <begin position="174"/>
        <end position="203"/>
    </location>
</feature>
<evidence type="ECO:0000256" key="3">
    <source>
        <dbReference type="ARBA" id="ARBA00023015"/>
    </source>
</evidence>
<feature type="compositionally biased region" description="Low complexity" evidence="7">
    <location>
        <begin position="141"/>
        <end position="159"/>
    </location>
</feature>
<sequence length="248" mass="27022">MAPGRSRRLCALTYCLKGDGVSSQPTGGAQSYLGRSVVVWLRLSTSSVGISTIMTTVEGQHHHQQHHHAAAAAAAAANLYDPKAFKNYAAMSAMCWPGFDPASSYSTAAYTQTAAFAAAANSLTSSTGSGPKSEPSTPATLSSVLSSQSFSFPAHSTTPSTPPSKKKAQPVPVDQKDQAYWERRHRNNESARRSRESRRQKEEAVSFRVVYLENENMQLRTEVGMLRQEIEKLRSLMVYSTAHHAVHH</sequence>
<dbReference type="PANTHER" id="PTHR11988:SF27">
    <property type="entry name" value="GH27708P"/>
    <property type="match status" value="1"/>
</dbReference>
<dbReference type="GO" id="GO:0000978">
    <property type="term" value="F:RNA polymerase II cis-regulatory region sequence-specific DNA binding"/>
    <property type="evidence" value="ECO:0007669"/>
    <property type="project" value="TreeGrafter"/>
</dbReference>
<evidence type="ECO:0000313" key="9">
    <source>
        <dbReference type="Proteomes" id="UP000887566"/>
    </source>
</evidence>
<dbReference type="PROSITE" id="PS50217">
    <property type="entry name" value="BZIP"/>
    <property type="match status" value="1"/>
</dbReference>
<evidence type="ECO:0000256" key="4">
    <source>
        <dbReference type="ARBA" id="ARBA00023125"/>
    </source>
</evidence>
<keyword evidence="9" id="KW-1185">Reference proteome</keyword>
<reference evidence="10" key="1">
    <citation type="submission" date="2022-11" db="UniProtKB">
        <authorList>
            <consortium name="WormBaseParasite"/>
        </authorList>
    </citation>
    <scope>IDENTIFICATION</scope>
</reference>
<dbReference type="Gene3D" id="1.20.5.170">
    <property type="match status" value="1"/>
</dbReference>
<keyword evidence="3" id="KW-0805">Transcription regulation</keyword>
<accession>A0A914VKQ8</accession>
<dbReference type="GO" id="GO:0005634">
    <property type="term" value="C:nucleus"/>
    <property type="evidence" value="ECO:0007669"/>
    <property type="project" value="UniProtKB-SubCell"/>
</dbReference>
<evidence type="ECO:0000256" key="7">
    <source>
        <dbReference type="SAM" id="MobiDB-lite"/>
    </source>
</evidence>
<feature type="domain" description="BZIP" evidence="8">
    <location>
        <begin position="177"/>
        <end position="237"/>
    </location>
</feature>
<keyword evidence="5" id="KW-0804">Transcription</keyword>
<name>A0A914VKQ8_9BILA</name>
<dbReference type="FunFam" id="1.20.5.170:FF:000025">
    <property type="entry name" value="nuclear factor interleukin-3-regulated protein-like"/>
    <property type="match status" value="1"/>
</dbReference>
<protein>
    <submittedName>
        <fullName evidence="10">BZIP domain-containing protein</fullName>
    </submittedName>
</protein>
<organism evidence="9 10">
    <name type="scientific">Plectus sambesii</name>
    <dbReference type="NCBI Taxonomy" id="2011161"/>
    <lineage>
        <taxon>Eukaryota</taxon>
        <taxon>Metazoa</taxon>
        <taxon>Ecdysozoa</taxon>
        <taxon>Nematoda</taxon>
        <taxon>Chromadorea</taxon>
        <taxon>Plectida</taxon>
        <taxon>Plectina</taxon>
        <taxon>Plectoidea</taxon>
        <taxon>Plectidae</taxon>
        <taxon>Plectus</taxon>
    </lineage>
</organism>
<dbReference type="AlphaFoldDB" id="A0A914VKQ8"/>
<comment type="subcellular location">
    <subcellularLocation>
        <location evidence="1">Nucleus</location>
    </subcellularLocation>
</comment>
<evidence type="ECO:0000313" key="10">
    <source>
        <dbReference type="WBParaSite" id="PSAMB.scaffold2095size25469.g16385.t1"/>
    </source>
</evidence>
<keyword evidence="4" id="KW-0238">DNA-binding</keyword>
<dbReference type="InterPro" id="IPR004827">
    <property type="entry name" value="bZIP"/>
</dbReference>
<evidence type="ECO:0000259" key="8">
    <source>
        <dbReference type="PROSITE" id="PS50217"/>
    </source>
</evidence>
<comment type="similarity">
    <text evidence="2">Belongs to the bZIP family. NFIL3 subfamily.</text>
</comment>
<feature type="region of interest" description="Disordered" evidence="7">
    <location>
        <begin position="123"/>
        <end position="203"/>
    </location>
</feature>
<dbReference type="SMART" id="SM00338">
    <property type="entry name" value="BRLZ"/>
    <property type="match status" value="1"/>
</dbReference>
<dbReference type="InterPro" id="IPR046347">
    <property type="entry name" value="bZIP_sf"/>
</dbReference>
<evidence type="ECO:0000256" key="1">
    <source>
        <dbReference type="ARBA" id="ARBA00004123"/>
    </source>
</evidence>
<evidence type="ECO:0000256" key="6">
    <source>
        <dbReference type="ARBA" id="ARBA00023242"/>
    </source>
</evidence>
<dbReference type="Pfam" id="PF07716">
    <property type="entry name" value="bZIP_2"/>
    <property type="match status" value="1"/>
</dbReference>
<keyword evidence="6" id="KW-0539">Nucleus</keyword>
<dbReference type="CDD" id="cd14695">
    <property type="entry name" value="bZIP_HLF"/>
    <property type="match status" value="1"/>
</dbReference>
<dbReference type="GO" id="GO:0000981">
    <property type="term" value="F:DNA-binding transcription factor activity, RNA polymerase II-specific"/>
    <property type="evidence" value="ECO:0007669"/>
    <property type="project" value="TreeGrafter"/>
</dbReference>